<feature type="domain" description="Ig-like" evidence="12">
    <location>
        <begin position="906"/>
        <end position="1003"/>
    </location>
</feature>
<dbReference type="PANTHER" id="PTHR47633:SF4">
    <property type="entry name" value="MYOPALLADIN ISOFORM X1"/>
    <property type="match status" value="1"/>
</dbReference>
<dbReference type="FunFam" id="2.60.40.10:FF:001163">
    <property type="entry name" value="Sallimus, isoform Q"/>
    <property type="match status" value="1"/>
</dbReference>
<feature type="domain" description="Ig-like" evidence="12">
    <location>
        <begin position="2653"/>
        <end position="2746"/>
    </location>
</feature>
<feature type="domain" description="Ig-like" evidence="12">
    <location>
        <begin position="2923"/>
        <end position="3014"/>
    </location>
</feature>
<dbReference type="PANTHER" id="PTHR47633">
    <property type="entry name" value="IMMUNOGLOBULIN"/>
    <property type="match status" value="1"/>
</dbReference>
<sequence>MQRNQQQQITKQQQQYSSQQEYVQQQQQFSSQQRIEQSFTSTRQVTQQVQQRVQQHGGYVQQISQTPTSGAPAAIQYVQQPVTPTVSSTPTQNYAPPIFEQIFKNARFAQGGNATFEGRLKGTPMPEVSWTRKGAPLFDSQKYRMTYNQTTGDVTLTINQIGPGDEGEYTCRARNAVGEAICSVFIQPEGLPAPQLQQTKINVQQQQQQRVYQQQTSKQTNGYSFTSHEEEFKVDTFEYRLLREVQYREQITRRYAGELDSQLITLVDRALGPASPPLIQVKPRNSKLIEGSDAIFSMKVAGNPKVRLSWFHNGNRIIPSETKHEISYSNNQATLRIKNSAASDSGHYTLLAENTQGCVVSSAVLAIEPAQEQRAYTPAADNYAETTEQAKALAPTFIKVFQDRETQEGKMTRFDCRVTGRPYPEVTWFINQVQVNDDATHKILVNESGNHSLMITNVSRFDGGVVTCIARNKSGEVSTQGSLIVLEREQVVAPKFVERFTTVNIREGEPVRLCARAVGTPVPRITWQKDGAQLIPNDNLYIGVDGGATALDIPQAMSSDAGWYQCTAQNVAGSTATRARLFVETTKPQYTEQKKINFPKPTRVIEPEPAQEPEIIYLRHVERAKPHATAVEEDRVYPPPQFIVPLRDVNQVEGGKVHFEARIEPVGDPTMRVEFLLNGKLIVASSRANCTFQFGFVALDLISVIVEDSGEYVCRVTSAGGVAESRAILRVTQKPAIEKSTQHPSSLEYIQHLEDYSKYQRSESIEETSTHMPHFIRPLQDLGDIEEGKNAHFEAQLTPVSDPTMRVEWYKDGRAITASSRITAIFNFGYVSLNIMHLRAEDSGSYTVRAVNRIGEALSTSNIRIICKETVTGDLGISEQQRHIQKCEQLEQYHQYQNMKLVEEQPESYVRPEFKNPISDQLNIREGGFAHFEARLEPVGDSTLRVEWLKDGKVVEASSRITSFFNFGYVALTIKQVTVHDVGTYTCRAYNALGEAQTAAKMTVITKQDVIVESQHQLGLERIQQLEDSTRHTRTTVTHEKQKEQEEILLNIQPRFLGPMKGTTKIIEGQRAHFEVRVEPQSDLSMQIEWYHNGQPIMPANRIQMYHDFGYVALDILGVRGEDAGTYTVVARNSLGEAQTSATMLVETRSSIDTSTLHRGTYEKTQRMEDSKFVEPQYNIEEICRSKPHFTALLSDPQPVQEGRNIHLECKLEPVNDPTMKVEWFQNGRPITVGSRFRTYYDFGFVALDIIHASTMDVGEYTVRATNQLGSAHTSACVRVIGQRDVVTETQNEMSLEHIQFLEDGSRFRRETSEDVSIAQAPTFTRPLHNIETIEGTNVHLECRLQPVSDPYMRVDWFVNGVPVKTGHRFRPAHDFDYVALDLLGVYATDSGVYTCQARNQLGEAVTSCSVKIIAKKDLIMDSQYPAGLEKIQYLEDTSRYQRNEYVDEIVNIKPRFLTKPKSMEGMKEGQHAHFECKLEPVTDPNLKVEWFKNGRPIAIGHRFRPIHDFGYVALDITDLIAEDTATYTCRAVNLVGYDEITCNLICKGSAQILTTTQNECGLEQIQFLEDKSRYQRHEEIDEVSKQAPIFTTSLKNIEIREGQRAHFECRLIPVSDPHLKVEWYHNQIPLKSGSRFTETNNFGFVALDIMACMPEDSGTYTCRAINQLGEAITSAVAVVHSRKAIVLETQHEAALQSLRILEDTSRYHRDAVQDETITQAPVFTLPVRDVKTNEGHAVHYEARLIPVGDPKLTVQWFRNGVPIEASNRLSTMHDFGYVALNMKYANPEDSGTYTCRAINELGQAVTSATLIVQSKAALDLQTQNEAALEKIHMLEDSTRFQRREDEEVIVTQPPHFTVKLMGPSNLKEGQSAHYECRIEPYPDPNLKVEWLHNGKPIQTGHRFRTNYDFGFASLDILTVYPADSGEYTCRVTNRLGQAQSAVKLNVASRSSIIYETQNEGALEKIQYLEDASRYQRRAEEEQYTAEKPQFGRPLRNANVNEGVPIHLEATLVPVNDPTMKVEWFVNGRPIPAGSRFRTTYDFGFVALDIMDAHAEDTGTYMCKAKNAVGEAMTTCAVKVTANKILYLETLDEDRYKKIQELESYHQPKTVEAETPGQKPVFLTPLNSLENLKEGDYAHLECRVEPINDPDLRIDWFVNGKPIRAGHRFRTTHDFGYVALDILYAYGEDTGTYMCRATNKLGEAVSTCNIKVVNRRSIILDSQHPDGLEKIQKLEAQVRPSKLEVEDQPVSPPRFVTEMRGTNEAAEGQTAHFEGQIEPIHDPNLRIEFFHNGKPLQSASRFHTTFDFGYVSLDITHVVPEDAGEYTVKAFNALGQCKSSVNFKVVPKGSIIYDTQIPGGLEKIKALESAQPWQRPEIAEPATKQRPVFTQPLQNIDYLPEGQNAHFEARLIPVGDPNLKVEWFRNEKPIEDSSRIRTQHDFGFVSMDIAHIRDDDQGVYMCRATNPLGEAVTTASMKVGTKASILLETQHPEGMRKIMKLEQPLAARPEEPDRDFEKPIFTQLLSGPSEIWEGQNAHFEARVVPVGDPSLRFEWFVNGKELKLGSRIKTTTDFGFVTLDIIGSVPEDAGVYMCKAINKAGEAVSSISMKVRSKSSIVGESLLPESWEKIQLKEASMQQRPELFPESGPQQAPVFIQHLQSHDKLVEGQHIYLEATVEPKADPNLRIEWFKNGVALTTGARIKSTFDFGLVGMSINSLRDDDSAIYTCKATNLLGEAVTTCTLKVEDKHWLLGESLHPQSLPRIIDLEAPRGGKADSGEPVYESPVFITHLNNVECKENENPHFECNVEPSKDPTMKIEWFVNGKPLPAGARYKTTYDFGFCSLDIIGAYAEDSAVYTCKATNNKGTASTSGTLKCTGTATMFLDTQHPQGKAGLEAVEGKERDIADKYKRQTSVPDKDYGPPEWIVSVEPEKRLGEAQPLHLEGQVEPKQDPNLKIEWYFNGKQLQHGSRFKFTNDFGFVTLDLSEVYERDQGVYTCKAVNKKGEAFTTSTIYCTSKESLIERTQHPKGKEGLEAIQDLEDSLRKSASGPISDDEGQAPRFTSEFVPITNIVEGEIAHFEATLVPTGDQSMVIEWFHNDKQIDASHRIRTVYAFGMVILEILGTKIPDSGTYTCRATNKYGKTEQSVTLGCVDKSAGQPPKFTTQIQKLEGLKDGQSAHFECTLEPVGDPDMKVEWFHNGVPMRHSTRIKPVSDFGYVLLDIAYVQSHDSGEYICKASNKYGEDYTRATIQCYGKGGVFYDTLQPDSLARIRELESLGQQAEQPSSPTGEAPKFTKQIISLEKLVEGQSAHFEARLTPTNDPDLHVEWYWNGKKLPHGHRFRTFHDFGIVILDILYCYEENSGEYECRAVNKYGSDSTKATLKCLSKANLILDSQLPRGMEGGLEKIQTLEDSHIRDRDDRSIERGGKAPVFTVPLSNIDSLREGESAHFEARLTPTDDPKLKVEWFWNGKPLKTGSRFRTFCDFGFVILEISPVYPEDSGEYSCRATNDYGEAVTTSTMKVQGKRSIIYDSQLPKGMEGTIDKIAELEGLGAGPGQMSPDDDSGKPPEFITTPTDLVINENQLAHFECRLTPVNDPSMRVEWYHNGKALWAGSRIKTINDFGFVILEIAGCYQRDGGLYTCKATNKHGEASVSCKLQVRGRQGIVMEPQLPSSFRTGTEAIQKLEENLHKREEIPIDDETPNPPRFLIEIKDNVDIPESGPLHFDCRVEPINDPSMRIDWYHNGRPFATGSRVHMLNDFGFIALDMDYVYSRDSGVYECRATNKWGSASTIAKIIVKSKTNIILDSQLPEGMTGEKLKELERGPISQAPKDDAVFGPPKFVTLIQSLTVEESDAIRFEARVEPKEDPRLRIEWYRNGKPLPSGHRFRTLYDMGFISLDVLYVYAEDSGEYTCRAVNDFGEDFTKAFVTCKKLPSIILQNQIPKGMQKSETVMQMEATIKKYTSEIFLTEDDLFDPDRNQPPRFVVQIKSQEKLVEMQSTKFECQLAPVGDPNMRVEWFFNGKPLSFKNRFTPIYDFGYVAMNFGWVYPEDSGEYLCRATNLYGMDETRAFIKTAGKPGIIYDSQLPKGMKSLKQIREIEANLNKVPEEKVEPEKAKMKPTFVLSPDPVTIEEGEWARFCCRVTGHPRPRVMWLINGHTVVNGQRYKLSYDGMYHFDIPKTRQYDTGKIEVIARNSAGEAITSTDLEVISRKDDYRGVLKNSPRPWYDYDLVAYQKERYVTDLEKTFEERNQTIQERGGVDLNAVHLKPKEVKPEQPDWQKTVKSKKTKEYYDKLSELESEQLVKEQRVRESTHQYALPGDSAGKKSIAKGMAHLYETQLEKTEEVNGETTEVTRIQKSIPDPSETTVHGKEVHVSKQKQVQKEKVGDTEITRKITATETTEVEHKGTTQERVVEGPVQPSKPPVFTKKIQPCRIFENEQAKFEVEYDGEPIPKVKWFRENFEIHNSKDFQIHTFGTKSVLIMRQALLEDSAVFAVIAENRGGTAKCSANLVVEERRRTGRGGLIPPSFSSTIQDVSVSAGQLARFDARVTGTKPIDVYWLKDGKRISPNIKYKMLEEDSVNTLLIIETYQEDAGKYECVAINGSGEARCDATCSVDVPTSPKIEKPTTPGAEKKPIVLEPLKEQKVVEGSAVVFKTKATGKPIPTASWYKGDKVIKPSKYFQMTKEREYYTLKISEAFPEDEGEYKCVLKNSAGETPTKAKLSVLAPEVQDALPKLTPLKDVVVTEGQPAKFKTTHTSKSKVNVQWFREGLLIPESPDFQFLTEGSSVSLVITNTYEEDSGVFTCRITNTVGQVETSAKLIVKSKP</sequence>
<comment type="similarity">
    <text evidence="2">Belongs to the protein kinase superfamily. CAMK Ser/Thr protein kinase family.</text>
</comment>
<evidence type="ECO:0000256" key="6">
    <source>
        <dbReference type="ARBA" id="ARBA00022741"/>
    </source>
</evidence>
<evidence type="ECO:0000256" key="8">
    <source>
        <dbReference type="ARBA" id="ARBA00023054"/>
    </source>
</evidence>
<dbReference type="FunFam" id="2.60.40.10:FF:000107">
    <property type="entry name" value="Myosin, light chain kinase a"/>
    <property type="match status" value="3"/>
</dbReference>
<dbReference type="SMART" id="SM00409">
    <property type="entry name" value="IG"/>
    <property type="match status" value="35"/>
</dbReference>
<evidence type="ECO:0000256" key="5">
    <source>
        <dbReference type="ARBA" id="ARBA00022737"/>
    </source>
</evidence>
<reference evidence="13" key="1">
    <citation type="submission" date="2022-01" db="EMBL/GenBank/DDBJ databases">
        <authorList>
            <person name="King R."/>
        </authorList>
    </citation>
    <scope>NUCLEOTIDE SEQUENCE</scope>
</reference>
<dbReference type="Pfam" id="PF07679">
    <property type="entry name" value="I-set"/>
    <property type="match status" value="35"/>
</dbReference>
<dbReference type="CDD" id="cd00096">
    <property type="entry name" value="Ig"/>
    <property type="match status" value="4"/>
</dbReference>
<dbReference type="PROSITE" id="PS50835">
    <property type="entry name" value="IG_LIKE"/>
    <property type="match status" value="33"/>
</dbReference>
<keyword evidence="5" id="KW-0677">Repeat</keyword>
<feature type="domain" description="Ig-like" evidence="12">
    <location>
        <begin position="4528"/>
        <end position="4616"/>
    </location>
</feature>
<dbReference type="FunFam" id="2.60.40.10:FF:000032">
    <property type="entry name" value="palladin isoform X1"/>
    <property type="match status" value="1"/>
</dbReference>
<proteinExistence type="inferred from homology"/>
<dbReference type="EMBL" id="OU895877">
    <property type="protein sequence ID" value="CAG9800170.1"/>
    <property type="molecule type" value="Genomic_DNA"/>
</dbReference>
<dbReference type="InterPro" id="IPR003598">
    <property type="entry name" value="Ig_sub2"/>
</dbReference>
<feature type="domain" description="Ig-like" evidence="12">
    <location>
        <begin position="1054"/>
        <end position="1145"/>
    </location>
</feature>
<feature type="domain" description="Ig-like" evidence="12">
    <location>
        <begin position="1855"/>
        <end position="1948"/>
    </location>
</feature>
<organism evidence="13 14">
    <name type="scientific">Chironomus riparius</name>
    <dbReference type="NCBI Taxonomy" id="315576"/>
    <lineage>
        <taxon>Eukaryota</taxon>
        <taxon>Metazoa</taxon>
        <taxon>Ecdysozoa</taxon>
        <taxon>Arthropoda</taxon>
        <taxon>Hexapoda</taxon>
        <taxon>Insecta</taxon>
        <taxon>Pterygota</taxon>
        <taxon>Neoptera</taxon>
        <taxon>Endopterygota</taxon>
        <taxon>Diptera</taxon>
        <taxon>Nematocera</taxon>
        <taxon>Chironomoidea</taxon>
        <taxon>Chironomidae</taxon>
        <taxon>Chironominae</taxon>
        <taxon>Chironomus</taxon>
    </lineage>
</organism>
<feature type="domain" description="Ig-like" evidence="12">
    <location>
        <begin position="2785"/>
        <end position="2875"/>
    </location>
</feature>
<evidence type="ECO:0000256" key="9">
    <source>
        <dbReference type="ARBA" id="ARBA00023157"/>
    </source>
</evidence>
<dbReference type="InterPro" id="IPR013098">
    <property type="entry name" value="Ig_I-set"/>
</dbReference>
<dbReference type="FunFam" id="2.60.40.10:FF:001403">
    <property type="entry name" value="Sallimus, isoform U"/>
    <property type="match status" value="1"/>
</dbReference>
<feature type="domain" description="Ig-like" evidence="12">
    <location>
        <begin position="1989"/>
        <end position="2081"/>
    </location>
</feature>
<keyword evidence="11" id="KW-0393">Immunoglobulin domain</keyword>
<dbReference type="FunFam" id="2.60.40.10:FF:000966">
    <property type="entry name" value="Sallimus, isoform P"/>
    <property type="match status" value="1"/>
</dbReference>
<reference evidence="13" key="2">
    <citation type="submission" date="2022-10" db="EMBL/GenBank/DDBJ databases">
        <authorList>
            <consortium name="ENA_rothamsted_submissions"/>
            <consortium name="culmorum"/>
            <person name="King R."/>
        </authorList>
    </citation>
    <scope>NUCLEOTIDE SEQUENCE</scope>
</reference>
<keyword evidence="3" id="KW-0728">SH3 domain</keyword>
<evidence type="ECO:0000256" key="4">
    <source>
        <dbReference type="ARBA" id="ARBA00022490"/>
    </source>
</evidence>
<evidence type="ECO:0000313" key="13">
    <source>
        <dbReference type="EMBL" id="CAG9800170.1"/>
    </source>
</evidence>
<evidence type="ECO:0000256" key="7">
    <source>
        <dbReference type="ARBA" id="ARBA00022840"/>
    </source>
</evidence>
<feature type="domain" description="Ig-like" evidence="12">
    <location>
        <begin position="1589"/>
        <end position="1674"/>
    </location>
</feature>
<feature type="domain" description="Ig-like" evidence="12">
    <location>
        <begin position="2519"/>
        <end position="2612"/>
    </location>
</feature>
<keyword evidence="14" id="KW-1185">Reference proteome</keyword>
<evidence type="ECO:0000256" key="2">
    <source>
        <dbReference type="ARBA" id="ARBA00006692"/>
    </source>
</evidence>
<feature type="domain" description="Ig-like" evidence="12">
    <location>
        <begin position="773"/>
        <end position="864"/>
    </location>
</feature>
<feature type="domain" description="Ig-like" evidence="12">
    <location>
        <begin position="3706"/>
        <end position="3799"/>
    </location>
</feature>
<feature type="domain" description="Ig-like" evidence="12">
    <location>
        <begin position="3569"/>
        <end position="3655"/>
    </location>
</feature>
<feature type="domain" description="Ig-like" evidence="12">
    <location>
        <begin position="1722"/>
        <end position="1812"/>
    </location>
</feature>
<feature type="domain" description="Ig-like" evidence="12">
    <location>
        <begin position="2120"/>
        <end position="2206"/>
    </location>
</feature>
<feature type="domain" description="Ig-like" evidence="12">
    <location>
        <begin position="4637"/>
        <end position="4725"/>
    </location>
</feature>
<evidence type="ECO:0000256" key="3">
    <source>
        <dbReference type="ARBA" id="ARBA00022443"/>
    </source>
</evidence>
<dbReference type="Gene3D" id="2.60.40.10">
    <property type="entry name" value="Immunoglobulins"/>
    <property type="match status" value="35"/>
</dbReference>
<feature type="domain" description="Ig-like" evidence="12">
    <location>
        <begin position="3060"/>
        <end position="3149"/>
    </location>
</feature>
<dbReference type="FunFam" id="2.60.40.10:FF:000080">
    <property type="entry name" value="Myosin light chain kinase, smooth muscle"/>
    <property type="match status" value="1"/>
</dbReference>
<dbReference type="FunFam" id="2.60.40.10:FF:001269">
    <property type="entry name" value="Sallimus, isoform P"/>
    <property type="match status" value="1"/>
</dbReference>
<feature type="domain" description="Ig-like" evidence="12">
    <location>
        <begin position="1455"/>
        <end position="1542"/>
    </location>
</feature>
<feature type="domain" description="Ig-like" evidence="12">
    <location>
        <begin position="2387"/>
        <end position="2480"/>
    </location>
</feature>
<dbReference type="FunFam" id="2.60.40.10:FF:000697">
    <property type="entry name" value="titin isoform X1"/>
    <property type="match status" value="1"/>
</dbReference>
<feature type="domain" description="Ig-like" evidence="12">
    <location>
        <begin position="4736"/>
        <end position="4823"/>
    </location>
</feature>
<dbReference type="FunFam" id="2.60.40.10:FF:000147">
    <property type="entry name" value="Myosin light chain kinase"/>
    <property type="match status" value="1"/>
</dbReference>
<evidence type="ECO:0000313" key="14">
    <source>
        <dbReference type="Proteomes" id="UP001153620"/>
    </source>
</evidence>
<dbReference type="InterPro" id="IPR013783">
    <property type="entry name" value="Ig-like_fold"/>
</dbReference>
<dbReference type="Proteomes" id="UP001153620">
    <property type="component" value="Chromosome 1"/>
</dbReference>
<evidence type="ECO:0000256" key="11">
    <source>
        <dbReference type="ARBA" id="ARBA00023319"/>
    </source>
</evidence>
<dbReference type="FunFam" id="2.60.40.10:FF:000962">
    <property type="entry name" value="titin isoform X1"/>
    <property type="match status" value="5"/>
</dbReference>
<evidence type="ECO:0000259" key="12">
    <source>
        <dbReference type="PROSITE" id="PS50835"/>
    </source>
</evidence>
<keyword evidence="8" id="KW-0175">Coiled coil</keyword>
<feature type="domain" description="Ig-like" evidence="12">
    <location>
        <begin position="494"/>
        <end position="582"/>
    </location>
</feature>
<dbReference type="FunFam" id="2.60.40.10:FF:000809">
    <property type="entry name" value="Sallimus, isoform Q"/>
    <property type="match status" value="1"/>
</dbReference>
<name>A0A9N9RMS9_9DIPT</name>
<feature type="domain" description="Ig-like" evidence="12">
    <location>
        <begin position="640"/>
        <end position="729"/>
    </location>
</feature>
<feature type="domain" description="Ig-like" evidence="12">
    <location>
        <begin position="3161"/>
        <end position="3252"/>
    </location>
</feature>
<feature type="domain" description="Ig-like" evidence="12">
    <location>
        <begin position="4121"/>
        <end position="4208"/>
    </location>
</feature>
<dbReference type="FunFam" id="2.60.40.10:FF:000119">
    <property type="entry name" value="Sallimus, isoform P"/>
    <property type="match status" value="16"/>
</dbReference>
<dbReference type="OrthoDB" id="6612025at2759"/>
<feature type="domain" description="Ig-like" evidence="12">
    <location>
        <begin position="395"/>
        <end position="484"/>
    </location>
</feature>
<keyword evidence="9" id="KW-1015">Disulfide bond</keyword>
<feature type="domain" description="Ig-like" evidence="12">
    <location>
        <begin position="1188"/>
        <end position="1279"/>
    </location>
</feature>
<feature type="domain" description="Ig-like" evidence="12">
    <location>
        <begin position="1322"/>
        <end position="1412"/>
    </location>
</feature>
<protein>
    <recommendedName>
        <fullName evidence="12">Ig-like domain-containing protein</fullName>
    </recommendedName>
</protein>
<feature type="domain" description="Ig-like" evidence="12">
    <location>
        <begin position="3840"/>
        <end position="3930"/>
    </location>
</feature>
<dbReference type="FunFam" id="2.60.40.10:FF:001128">
    <property type="entry name" value="Sallimus, isoform P"/>
    <property type="match status" value="1"/>
</dbReference>
<dbReference type="SMART" id="SM00408">
    <property type="entry name" value="IGc2"/>
    <property type="match status" value="33"/>
</dbReference>
<feature type="domain" description="Ig-like" evidence="12">
    <location>
        <begin position="3431"/>
        <end position="3524"/>
    </location>
</feature>
<dbReference type="InterPro" id="IPR003599">
    <property type="entry name" value="Ig_sub"/>
</dbReference>
<dbReference type="GO" id="GO:0005524">
    <property type="term" value="F:ATP binding"/>
    <property type="evidence" value="ECO:0007669"/>
    <property type="project" value="UniProtKB-KW"/>
</dbReference>
<feature type="domain" description="Ig-like" evidence="12">
    <location>
        <begin position="277"/>
        <end position="366"/>
    </location>
</feature>
<dbReference type="InterPro" id="IPR007110">
    <property type="entry name" value="Ig-like_dom"/>
</dbReference>
<evidence type="ECO:0000256" key="10">
    <source>
        <dbReference type="ARBA" id="ARBA00023179"/>
    </source>
</evidence>
<keyword evidence="10" id="KW-0514">Muscle protein</keyword>
<dbReference type="SUPFAM" id="SSF48726">
    <property type="entry name" value="Immunoglobulin"/>
    <property type="match status" value="35"/>
</dbReference>
<evidence type="ECO:0000256" key="1">
    <source>
        <dbReference type="ARBA" id="ARBA00004204"/>
    </source>
</evidence>
<feature type="domain" description="Ig-like" evidence="12">
    <location>
        <begin position="3983"/>
        <end position="4074"/>
    </location>
</feature>
<comment type="subcellular location">
    <subcellularLocation>
        <location evidence="1">Cytoplasm</location>
        <location evidence="1">Myofibril</location>
        <location evidence="1">Sarcomere</location>
    </subcellularLocation>
</comment>
<accession>A0A9N9RMS9</accession>
<dbReference type="GO" id="GO:0031674">
    <property type="term" value="C:I band"/>
    <property type="evidence" value="ECO:0007669"/>
    <property type="project" value="UniProtKB-ARBA"/>
</dbReference>
<feature type="domain" description="Ig-like" evidence="12">
    <location>
        <begin position="84"/>
        <end position="187"/>
    </location>
</feature>
<gene>
    <name evidence="13" type="ORF">CHIRRI_LOCUS3120</name>
</gene>
<dbReference type="FunFam" id="2.60.40.10:FF:000430">
    <property type="entry name" value="Sallimus, isoform P"/>
    <property type="match status" value="1"/>
</dbReference>
<keyword evidence="4" id="KW-0963">Cytoplasm</keyword>
<keyword evidence="6" id="KW-0547">Nucleotide-binding</keyword>
<dbReference type="InterPro" id="IPR036179">
    <property type="entry name" value="Ig-like_dom_sf"/>
</dbReference>
<keyword evidence="7" id="KW-0067">ATP-binding</keyword>
<feature type="domain" description="Ig-like" evidence="12">
    <location>
        <begin position="3293"/>
        <end position="3384"/>
    </location>
</feature>